<reference evidence="1" key="2">
    <citation type="journal article" date="2021" name="PeerJ">
        <title>Extensive microbial diversity within the chicken gut microbiome revealed by metagenomics and culture.</title>
        <authorList>
            <person name="Gilroy R."/>
            <person name="Ravi A."/>
            <person name="Getino M."/>
            <person name="Pursley I."/>
            <person name="Horton D.L."/>
            <person name="Alikhan N.F."/>
            <person name="Baker D."/>
            <person name="Gharbi K."/>
            <person name="Hall N."/>
            <person name="Watson M."/>
            <person name="Adriaenssens E.M."/>
            <person name="Foster-Nyarko E."/>
            <person name="Jarju S."/>
            <person name="Secka A."/>
            <person name="Antonio M."/>
            <person name="Oren A."/>
            <person name="Chaudhuri R.R."/>
            <person name="La Ragione R."/>
            <person name="Hildebrand F."/>
            <person name="Pallen M.J."/>
        </authorList>
    </citation>
    <scope>NUCLEOTIDE SEQUENCE</scope>
    <source>
        <strain evidence="1">17113</strain>
    </source>
</reference>
<reference evidence="1" key="1">
    <citation type="submission" date="2020-10" db="EMBL/GenBank/DDBJ databases">
        <authorList>
            <person name="Gilroy R."/>
        </authorList>
    </citation>
    <scope>NUCLEOTIDE SEQUENCE</scope>
    <source>
        <strain evidence="1">17113</strain>
    </source>
</reference>
<gene>
    <name evidence="1" type="ORF">IAC61_00875</name>
</gene>
<evidence type="ECO:0000313" key="1">
    <source>
        <dbReference type="EMBL" id="MBO8425858.1"/>
    </source>
</evidence>
<proteinExistence type="predicted"/>
<organism evidence="1 2">
    <name type="scientific">Candidatus Alloenteromonas pullistercoris</name>
    <dbReference type="NCBI Taxonomy" id="2840785"/>
    <lineage>
        <taxon>Bacteria</taxon>
        <taxon>Bacillati</taxon>
        <taxon>Bacillota</taxon>
        <taxon>Bacillota incertae sedis</taxon>
        <taxon>Candidatus Alloenteromonas</taxon>
    </lineage>
</organism>
<evidence type="ECO:0000313" key="2">
    <source>
        <dbReference type="Proteomes" id="UP000823634"/>
    </source>
</evidence>
<dbReference type="EMBL" id="JADINA010000007">
    <property type="protein sequence ID" value="MBO8425858.1"/>
    <property type="molecule type" value="Genomic_DNA"/>
</dbReference>
<accession>A0A9D9GW24</accession>
<sequence>MSEDGYGDYGLSWFAIQSYMPDAMDPLNGYRTPGVTRLDRGPSSFQKTYCHGYPDGYCYTLDPVFSSQMTRGNDGFSWNIEFLHSPEKASFAFDCYALYELDPSIAVGFDPFSFRLEVKTDACFASEEGENARFGETFALDYNLGYMPESLQTIS</sequence>
<name>A0A9D9GW24_9FIRM</name>
<dbReference type="Proteomes" id="UP000823634">
    <property type="component" value="Unassembled WGS sequence"/>
</dbReference>
<comment type="caution">
    <text evidence="1">The sequence shown here is derived from an EMBL/GenBank/DDBJ whole genome shotgun (WGS) entry which is preliminary data.</text>
</comment>
<protein>
    <submittedName>
        <fullName evidence="1">Uncharacterized protein</fullName>
    </submittedName>
</protein>
<dbReference type="AlphaFoldDB" id="A0A9D9GW24"/>